<evidence type="ECO:0000313" key="2">
    <source>
        <dbReference type="Proteomes" id="UP001054252"/>
    </source>
</evidence>
<name>A0AAV5I9H6_9ROSI</name>
<dbReference type="AlphaFoldDB" id="A0AAV5I9H6"/>
<comment type="caution">
    <text evidence="1">The sequence shown here is derived from an EMBL/GenBank/DDBJ whole genome shotgun (WGS) entry which is preliminary data.</text>
</comment>
<gene>
    <name evidence="1" type="ORF">SLEP1_g7503</name>
</gene>
<sequence>MDESTATKSILEMGEEMEDSSWLCNCATGEVHTPNLIPGLQQKFWENGFSDITTVPMGGNKILLKCDDEDSINHFILKEEN</sequence>
<dbReference type="Proteomes" id="UP001054252">
    <property type="component" value="Unassembled WGS sequence"/>
</dbReference>
<accession>A0AAV5I9H6</accession>
<protein>
    <submittedName>
        <fullName evidence="1">Uncharacterized protein</fullName>
    </submittedName>
</protein>
<organism evidence="1 2">
    <name type="scientific">Rubroshorea leprosula</name>
    <dbReference type="NCBI Taxonomy" id="152421"/>
    <lineage>
        <taxon>Eukaryota</taxon>
        <taxon>Viridiplantae</taxon>
        <taxon>Streptophyta</taxon>
        <taxon>Embryophyta</taxon>
        <taxon>Tracheophyta</taxon>
        <taxon>Spermatophyta</taxon>
        <taxon>Magnoliopsida</taxon>
        <taxon>eudicotyledons</taxon>
        <taxon>Gunneridae</taxon>
        <taxon>Pentapetalae</taxon>
        <taxon>rosids</taxon>
        <taxon>malvids</taxon>
        <taxon>Malvales</taxon>
        <taxon>Dipterocarpaceae</taxon>
        <taxon>Rubroshorea</taxon>
    </lineage>
</organism>
<reference evidence="1 2" key="1">
    <citation type="journal article" date="2021" name="Commun. Biol.">
        <title>The genome of Shorea leprosula (Dipterocarpaceae) highlights the ecological relevance of drought in aseasonal tropical rainforests.</title>
        <authorList>
            <person name="Ng K.K.S."/>
            <person name="Kobayashi M.J."/>
            <person name="Fawcett J.A."/>
            <person name="Hatakeyama M."/>
            <person name="Paape T."/>
            <person name="Ng C.H."/>
            <person name="Ang C.C."/>
            <person name="Tnah L.H."/>
            <person name="Lee C.T."/>
            <person name="Nishiyama T."/>
            <person name="Sese J."/>
            <person name="O'Brien M.J."/>
            <person name="Copetti D."/>
            <person name="Mohd Noor M.I."/>
            <person name="Ong R.C."/>
            <person name="Putra M."/>
            <person name="Sireger I.Z."/>
            <person name="Indrioko S."/>
            <person name="Kosugi Y."/>
            <person name="Izuno A."/>
            <person name="Isagi Y."/>
            <person name="Lee S.L."/>
            <person name="Shimizu K.K."/>
        </authorList>
    </citation>
    <scope>NUCLEOTIDE SEQUENCE [LARGE SCALE GENOMIC DNA]</scope>
    <source>
        <strain evidence="1">214</strain>
    </source>
</reference>
<dbReference type="EMBL" id="BPVZ01000007">
    <property type="protein sequence ID" value="GKU93954.1"/>
    <property type="molecule type" value="Genomic_DNA"/>
</dbReference>
<keyword evidence="2" id="KW-1185">Reference proteome</keyword>
<proteinExistence type="predicted"/>
<evidence type="ECO:0000313" key="1">
    <source>
        <dbReference type="EMBL" id="GKU93954.1"/>
    </source>
</evidence>